<evidence type="ECO:0000313" key="4">
    <source>
        <dbReference type="Proteomes" id="UP000075391"/>
    </source>
</evidence>
<evidence type="ECO:0000313" key="3">
    <source>
        <dbReference type="EMBL" id="KYG60869.1"/>
    </source>
</evidence>
<name>A0A150WD80_BDEBC</name>
<feature type="compositionally biased region" description="Polar residues" evidence="1">
    <location>
        <begin position="112"/>
        <end position="125"/>
    </location>
</feature>
<gene>
    <name evidence="3" type="ORF">AZI85_10425</name>
</gene>
<accession>A0A150WD80</accession>
<sequence>MRLAIKSVVLIASIPLFAFAIEPTNPSGFCDRFIGEKDIEACKTRTENEEVDWYAVTVCNLQKDDKAFWNCWESVKGKSFDPKALAQCTESEDSSDEDRQACVLKAGGSRKPASQNTSTPFQNMKINKRGQ</sequence>
<dbReference type="OrthoDB" id="5293953at2"/>
<feature type="signal peptide" evidence="2">
    <location>
        <begin position="1"/>
        <end position="20"/>
    </location>
</feature>
<keyword evidence="2" id="KW-0732">Signal</keyword>
<dbReference type="EMBL" id="LUKF01000018">
    <property type="protein sequence ID" value="KYG60869.1"/>
    <property type="molecule type" value="Genomic_DNA"/>
</dbReference>
<feature type="region of interest" description="Disordered" evidence="1">
    <location>
        <begin position="88"/>
        <end position="131"/>
    </location>
</feature>
<dbReference type="RefSeq" id="WP_063244715.1">
    <property type="nucleotide sequence ID" value="NZ_LUKF01000018.1"/>
</dbReference>
<feature type="chain" id="PRO_5007572351" evidence="2">
    <location>
        <begin position="21"/>
        <end position="131"/>
    </location>
</feature>
<dbReference type="Proteomes" id="UP000075391">
    <property type="component" value="Unassembled WGS sequence"/>
</dbReference>
<protein>
    <submittedName>
        <fullName evidence="3">Uncharacterized protein</fullName>
    </submittedName>
</protein>
<comment type="caution">
    <text evidence="3">The sequence shown here is derived from an EMBL/GenBank/DDBJ whole genome shotgun (WGS) entry which is preliminary data.</text>
</comment>
<evidence type="ECO:0000256" key="2">
    <source>
        <dbReference type="SAM" id="SignalP"/>
    </source>
</evidence>
<dbReference type="AlphaFoldDB" id="A0A150WD80"/>
<organism evidence="3 4">
    <name type="scientific">Bdellovibrio bacteriovorus</name>
    <dbReference type="NCBI Taxonomy" id="959"/>
    <lineage>
        <taxon>Bacteria</taxon>
        <taxon>Pseudomonadati</taxon>
        <taxon>Bdellovibrionota</taxon>
        <taxon>Bdellovibrionia</taxon>
        <taxon>Bdellovibrionales</taxon>
        <taxon>Pseudobdellovibrionaceae</taxon>
        <taxon>Bdellovibrio</taxon>
    </lineage>
</organism>
<reference evidence="3 4" key="1">
    <citation type="submission" date="2016-03" db="EMBL/GenBank/DDBJ databases">
        <authorList>
            <person name="Ploux O."/>
        </authorList>
    </citation>
    <scope>NUCLEOTIDE SEQUENCE [LARGE SCALE GENOMIC DNA]</scope>
    <source>
        <strain evidence="3 4">BER2</strain>
    </source>
</reference>
<evidence type="ECO:0000256" key="1">
    <source>
        <dbReference type="SAM" id="MobiDB-lite"/>
    </source>
</evidence>
<proteinExistence type="predicted"/>